<evidence type="ECO:0008006" key="3">
    <source>
        <dbReference type="Google" id="ProtNLM"/>
    </source>
</evidence>
<evidence type="ECO:0000313" key="1">
    <source>
        <dbReference type="EMBL" id="MDO9712388.1"/>
    </source>
</evidence>
<evidence type="ECO:0000313" key="2">
    <source>
        <dbReference type="Proteomes" id="UP001243009"/>
    </source>
</evidence>
<keyword evidence="2" id="KW-1185">Reference proteome</keyword>
<protein>
    <recommendedName>
        <fullName evidence="3">Glycoside hydrolase family 5 domain-containing protein</fullName>
    </recommendedName>
</protein>
<dbReference type="EMBL" id="JAUTWS010000046">
    <property type="protein sequence ID" value="MDO9712388.1"/>
    <property type="molecule type" value="Genomic_DNA"/>
</dbReference>
<reference evidence="1 2" key="1">
    <citation type="submission" date="2023-08" db="EMBL/GenBank/DDBJ databases">
        <title>The draft genome sequence of Paracraurococcus sp. LOR1-02.</title>
        <authorList>
            <person name="Kingkaew E."/>
            <person name="Tanasupawat S."/>
        </authorList>
    </citation>
    <scope>NUCLEOTIDE SEQUENCE [LARGE SCALE GENOMIC DNA]</scope>
    <source>
        <strain evidence="1 2">LOR1-02</strain>
    </source>
</reference>
<dbReference type="RefSeq" id="WP_305107244.1">
    <property type="nucleotide sequence ID" value="NZ_JAUTWS010000046.1"/>
</dbReference>
<sequence length="617" mass="67654">MGLLTRNFLPMVARGGAPMLQAPASVQAKPINSADAKAARDFVAPLTVGVAVERWRPMYMAYGGKPLATDTAYWTYLKGLGITHVRLFLPWRTKIDMYGGWVGGVQPTDAQLGQFFDMVETVIRAGLKVLYECADVLGDDITTNPSDIYTMLDRQANLIVQRGTTRFPKDMIAIGPCASIELGTNAAANAFRLEAHRRLRAKLAGYVLLTGAAANYSPDALTAADWVMVQDQRVILTVHEYAGVPTASQLQAQQAAYDIVSQGNGGVPVLITEAAHGSSTYADTWRQHLYAYAQYQPRTRATLWTVTDGAWFALNVSSTDPTLRPAMEFGVKKGVALIENTPEWLADNPGATAPEIPVEAPTGGNPGGGGGTTTPGTNTIYVSGKLVAGPGSTVFEDFNDGPGLLWQWWHADGPSYSVQNSIARIENYPGADYGDNGAGLYAKPSAIWEGYGYGWFAFRVKAFGGLGYNNDGYWAQGSASVLWPASDDWPGAETDMGEIDSGGSLYYALHYWDGSRDQNGNRRDMFRLIYPPGDYRYNWGEWHTHMCCWGPGYYRWFIDDVEFEYTDTNAIYIDESQTSRAWQFADYAHGGQNKAMGIMLRARNVAIECDFVSWNPL</sequence>
<comment type="caution">
    <text evidence="1">The sequence shown here is derived from an EMBL/GenBank/DDBJ whole genome shotgun (WGS) entry which is preliminary data.</text>
</comment>
<accession>A0ABT9E8T0</accession>
<dbReference type="Gene3D" id="2.60.120.200">
    <property type="match status" value="1"/>
</dbReference>
<organism evidence="1 2">
    <name type="scientific">Paracraurococcus lichenis</name>
    <dbReference type="NCBI Taxonomy" id="3064888"/>
    <lineage>
        <taxon>Bacteria</taxon>
        <taxon>Pseudomonadati</taxon>
        <taxon>Pseudomonadota</taxon>
        <taxon>Alphaproteobacteria</taxon>
        <taxon>Acetobacterales</taxon>
        <taxon>Roseomonadaceae</taxon>
        <taxon>Paracraurococcus</taxon>
    </lineage>
</organism>
<proteinExistence type="predicted"/>
<dbReference type="SUPFAM" id="SSF49899">
    <property type="entry name" value="Concanavalin A-like lectins/glucanases"/>
    <property type="match status" value="1"/>
</dbReference>
<dbReference type="SUPFAM" id="SSF51445">
    <property type="entry name" value="(Trans)glycosidases"/>
    <property type="match status" value="1"/>
</dbReference>
<dbReference type="InterPro" id="IPR013320">
    <property type="entry name" value="ConA-like_dom_sf"/>
</dbReference>
<dbReference type="InterPro" id="IPR017853">
    <property type="entry name" value="GH"/>
</dbReference>
<gene>
    <name evidence="1" type="ORF">Q7A36_28860</name>
</gene>
<dbReference type="Proteomes" id="UP001243009">
    <property type="component" value="Unassembled WGS sequence"/>
</dbReference>
<name>A0ABT9E8T0_9PROT</name>